<dbReference type="AlphaFoldDB" id="E3MPD0"/>
<name>E3MPD0_CAERE</name>
<evidence type="ECO:0000256" key="1">
    <source>
        <dbReference type="SAM" id="SignalP"/>
    </source>
</evidence>
<keyword evidence="1" id="KW-0732">Signal</keyword>
<protein>
    <submittedName>
        <fullName evidence="2">Uncharacterized protein</fullName>
    </submittedName>
</protein>
<sequence>MISIFIPALFCLYASISPANCRRPWVVYCRLKCLLWNKRRGRTTEVIERKLGQTVYNVRVGSQRWTKHANQLRQLNEDFLEIEDPAEEMPSFVKADATIIPVPSSRTSIPPTTPVPLRRYTRNIKPVQPFQIQSRQKRY</sequence>
<organism evidence="3">
    <name type="scientific">Caenorhabditis remanei</name>
    <name type="common">Caenorhabditis vulgaris</name>
    <dbReference type="NCBI Taxonomy" id="31234"/>
    <lineage>
        <taxon>Eukaryota</taxon>
        <taxon>Metazoa</taxon>
        <taxon>Ecdysozoa</taxon>
        <taxon>Nematoda</taxon>
        <taxon>Chromadorea</taxon>
        <taxon>Rhabditida</taxon>
        <taxon>Rhabditina</taxon>
        <taxon>Rhabditomorpha</taxon>
        <taxon>Rhabditoidea</taxon>
        <taxon>Rhabditidae</taxon>
        <taxon>Peloderinae</taxon>
        <taxon>Caenorhabditis</taxon>
    </lineage>
</organism>
<feature type="signal peptide" evidence="1">
    <location>
        <begin position="1"/>
        <end position="21"/>
    </location>
</feature>
<gene>
    <name evidence="2" type="ORF">CRE_08365</name>
</gene>
<proteinExistence type="predicted"/>
<dbReference type="EMBL" id="DS268463">
    <property type="protein sequence ID" value="EFP06498.1"/>
    <property type="molecule type" value="Genomic_DNA"/>
</dbReference>
<keyword evidence="3" id="KW-1185">Reference proteome</keyword>
<feature type="chain" id="PRO_5003177399" evidence="1">
    <location>
        <begin position="22"/>
        <end position="139"/>
    </location>
</feature>
<evidence type="ECO:0000313" key="2">
    <source>
        <dbReference type="EMBL" id="EFP06498.1"/>
    </source>
</evidence>
<evidence type="ECO:0000313" key="3">
    <source>
        <dbReference type="Proteomes" id="UP000008281"/>
    </source>
</evidence>
<accession>E3MPD0</accession>
<reference evidence="2" key="1">
    <citation type="submission" date="2007-07" db="EMBL/GenBank/DDBJ databases">
        <title>PCAP assembly of the Caenorhabditis remanei genome.</title>
        <authorList>
            <consortium name="The Caenorhabditis remanei Sequencing Consortium"/>
            <person name="Wilson R.K."/>
        </authorList>
    </citation>
    <scope>NUCLEOTIDE SEQUENCE [LARGE SCALE GENOMIC DNA]</scope>
    <source>
        <strain evidence="2">PB4641</strain>
    </source>
</reference>
<dbReference type="Proteomes" id="UP000008281">
    <property type="component" value="Unassembled WGS sequence"/>
</dbReference>
<dbReference type="HOGENOM" id="CLU_1847009_0_0_1"/>
<dbReference type="InParanoid" id="E3MPD0"/>